<dbReference type="Proteomes" id="UP000245461">
    <property type="component" value="Unassembled WGS sequence"/>
</dbReference>
<dbReference type="OrthoDB" id="9781639at2"/>
<reference evidence="4 5" key="1">
    <citation type="submission" date="2018-05" db="EMBL/GenBank/DDBJ databases">
        <title>Zavarzinia sp. HR-AS.</title>
        <authorList>
            <person name="Lee Y."/>
            <person name="Jeon C.O."/>
        </authorList>
    </citation>
    <scope>NUCLEOTIDE SEQUENCE [LARGE SCALE GENOMIC DNA]</scope>
    <source>
        <strain evidence="4 5">HR-AS</strain>
    </source>
</reference>
<organism evidence="4 5">
    <name type="scientific">Zavarzinia aquatilis</name>
    <dbReference type="NCBI Taxonomy" id="2211142"/>
    <lineage>
        <taxon>Bacteria</taxon>
        <taxon>Pseudomonadati</taxon>
        <taxon>Pseudomonadota</taxon>
        <taxon>Alphaproteobacteria</taxon>
        <taxon>Rhodospirillales</taxon>
        <taxon>Zavarziniaceae</taxon>
        <taxon>Zavarzinia</taxon>
    </lineage>
</organism>
<dbReference type="SUPFAM" id="SSF53822">
    <property type="entry name" value="Periplasmic binding protein-like I"/>
    <property type="match status" value="1"/>
</dbReference>
<dbReference type="EMBL" id="QGLE01000001">
    <property type="protein sequence ID" value="PWR25450.1"/>
    <property type="molecule type" value="Genomic_DNA"/>
</dbReference>
<evidence type="ECO:0000313" key="5">
    <source>
        <dbReference type="Proteomes" id="UP000245461"/>
    </source>
</evidence>
<comment type="caution">
    <text evidence="4">The sequence shown here is derived from an EMBL/GenBank/DDBJ whole genome shotgun (WGS) entry which is preliminary data.</text>
</comment>
<dbReference type="InterPro" id="IPR003760">
    <property type="entry name" value="PnrA-like"/>
</dbReference>
<feature type="signal peptide" evidence="2">
    <location>
        <begin position="1"/>
        <end position="37"/>
    </location>
</feature>
<feature type="domain" description="ABC transporter substrate-binding protein PnrA-like" evidence="3">
    <location>
        <begin position="45"/>
        <end position="323"/>
    </location>
</feature>
<dbReference type="InterPro" id="IPR028082">
    <property type="entry name" value="Peripla_BP_I"/>
</dbReference>
<keyword evidence="1 2" id="KW-0732">Signal</keyword>
<proteinExistence type="predicted"/>
<protein>
    <submittedName>
        <fullName evidence="4">BMP family ABC transporter substrate-binding protein</fullName>
    </submittedName>
</protein>
<dbReference type="GO" id="GO:0005886">
    <property type="term" value="C:plasma membrane"/>
    <property type="evidence" value="ECO:0007669"/>
    <property type="project" value="InterPro"/>
</dbReference>
<evidence type="ECO:0000313" key="4">
    <source>
        <dbReference type="EMBL" id="PWR25450.1"/>
    </source>
</evidence>
<evidence type="ECO:0000259" key="3">
    <source>
        <dbReference type="Pfam" id="PF02608"/>
    </source>
</evidence>
<sequence length="378" mass="39604">MSMSVFTAARARLRGTALALALGLGLAVLAGAQPADAFDLKGPPKIAFIYAAAIKDGGWNEAMDAARVKVEEALGVKIATSESIPEEATAFKAAVDLYVKRGYNIIVGTSYGYSDPILEAAKAYPDVAFLNASGTTNAANLESFYARTYEAWYLAGMAAGSVSGSGKVGMLAGFPVSVVNWDINAFTRGAQAMKPGAEAIAIFTNSWWDPVKEGQTSEAMLDQGADVIATNLSAASALNAAEKKGKYAIGYQIDMTAYAPKGILTSVVFRWENYLTPTIKKIIAGGWTPEEYGAFVGISTKTVDLLPFTANVPAEAQAKIAETRAAIEAGTFSPFAGPVVKQDGTEAVPAGAVMDDEKLWALDYFVKGVIGTMPAASK</sequence>
<evidence type="ECO:0000256" key="2">
    <source>
        <dbReference type="SAM" id="SignalP"/>
    </source>
</evidence>
<dbReference type="PANTHER" id="PTHR43208:SF1">
    <property type="entry name" value="ABC TRANSPORTER SUBSTRATE-BINDING PROTEIN"/>
    <property type="match status" value="1"/>
</dbReference>
<dbReference type="InterPro" id="IPR052910">
    <property type="entry name" value="ABC-Purine-Binding"/>
</dbReference>
<name>A0A317EH96_9PROT</name>
<dbReference type="CDD" id="cd19963">
    <property type="entry name" value="PBP1_BMP-like"/>
    <property type="match status" value="1"/>
</dbReference>
<gene>
    <name evidence="4" type="ORF">DKG74_00250</name>
</gene>
<dbReference type="AlphaFoldDB" id="A0A317EH96"/>
<dbReference type="Gene3D" id="3.40.50.2300">
    <property type="match status" value="2"/>
</dbReference>
<evidence type="ECO:0000256" key="1">
    <source>
        <dbReference type="ARBA" id="ARBA00022729"/>
    </source>
</evidence>
<dbReference type="Pfam" id="PF02608">
    <property type="entry name" value="Bmp"/>
    <property type="match status" value="1"/>
</dbReference>
<accession>A0A317EH96</accession>
<keyword evidence="5" id="KW-1185">Reference proteome</keyword>
<feature type="chain" id="PRO_5016412043" evidence="2">
    <location>
        <begin position="38"/>
        <end position="378"/>
    </location>
</feature>
<dbReference type="PANTHER" id="PTHR43208">
    <property type="entry name" value="ABC TRANSPORTER SUBSTRATE-BINDING PROTEIN"/>
    <property type="match status" value="1"/>
</dbReference>